<keyword evidence="2 6" id="KW-0240">DNA-directed RNA polymerase</keyword>
<evidence type="ECO:0000256" key="2">
    <source>
        <dbReference type="ARBA" id="ARBA00022478"/>
    </source>
</evidence>
<comment type="similarity">
    <text evidence="1 6">Belongs to the RpoE family.</text>
</comment>
<dbReference type="InterPro" id="IPR038087">
    <property type="entry name" value="RNAP_delta_N_dom_sf"/>
</dbReference>
<dbReference type="EMBL" id="JACHEP010000003">
    <property type="protein sequence ID" value="MBB5324027.1"/>
    <property type="molecule type" value="Genomic_DNA"/>
</dbReference>
<evidence type="ECO:0000256" key="6">
    <source>
        <dbReference type="HAMAP-Rule" id="MF_00357"/>
    </source>
</evidence>
<dbReference type="GO" id="GO:0006351">
    <property type="term" value="P:DNA-templated transcription"/>
    <property type="evidence" value="ECO:0007669"/>
    <property type="project" value="InterPro"/>
</dbReference>
<dbReference type="GO" id="GO:0006355">
    <property type="term" value="P:regulation of DNA-templated transcription"/>
    <property type="evidence" value="ECO:0007669"/>
    <property type="project" value="UniProtKB-UniRule"/>
</dbReference>
<evidence type="ECO:0000256" key="1">
    <source>
        <dbReference type="ARBA" id="ARBA00009828"/>
    </source>
</evidence>
<comment type="function">
    <text evidence="6">Participates in both the initiation and recycling phases of transcription. In the presence of the delta subunit, RNAP displays an increased specificity of transcription, a decreased affinity for nucleic acids, and an increased efficiency of RNA synthesis because of enhanced recycling.</text>
</comment>
<accession>A0A7W8MU19</accession>
<evidence type="ECO:0000313" key="9">
    <source>
        <dbReference type="EMBL" id="MBB5324027.1"/>
    </source>
</evidence>
<keyword evidence="5 6" id="KW-0804">Transcription</keyword>
<dbReference type="InterPro" id="IPR007759">
    <property type="entry name" value="Asxl_HARE-HTH"/>
</dbReference>
<comment type="subunit">
    <text evidence="6">RNAP is composed of a core of 2 alpha, a beta and a beta' subunits. The core is associated with a delta subunit and one of several sigma factors.</text>
</comment>
<dbReference type="Pfam" id="PF05066">
    <property type="entry name" value="HARE-HTH"/>
    <property type="match status" value="1"/>
</dbReference>
<keyword evidence="3 6" id="KW-0808">Transferase</keyword>
<evidence type="ECO:0000256" key="7">
    <source>
        <dbReference type="SAM" id="MobiDB-lite"/>
    </source>
</evidence>
<dbReference type="NCBIfam" id="TIGR04567">
    <property type="entry name" value="RNAP_delt_lowGC"/>
    <property type="match status" value="1"/>
</dbReference>
<organism evidence="9 10">
    <name type="scientific">Anoxybacteroides tepidamans</name>
    <dbReference type="NCBI Taxonomy" id="265948"/>
    <lineage>
        <taxon>Bacteria</taxon>
        <taxon>Bacillati</taxon>
        <taxon>Bacillota</taxon>
        <taxon>Bacilli</taxon>
        <taxon>Bacillales</taxon>
        <taxon>Anoxybacillaceae</taxon>
        <taxon>Anoxybacteroides</taxon>
    </lineage>
</organism>
<evidence type="ECO:0000313" key="10">
    <source>
        <dbReference type="Proteomes" id="UP000520011"/>
    </source>
</evidence>
<dbReference type="GO" id="GO:0000428">
    <property type="term" value="C:DNA-directed RNA polymerase complex"/>
    <property type="evidence" value="ECO:0007669"/>
    <property type="project" value="UniProtKB-KW"/>
</dbReference>
<proteinExistence type="inferred from homology"/>
<feature type="region of interest" description="Disordered" evidence="7">
    <location>
        <begin position="168"/>
        <end position="190"/>
    </location>
</feature>
<sequence length="190" mass="22575">MSLQQYSPEQLQEMSLVELAYLVMSDKKEALPFQQLVHEIAALANLTEEEVKARLAQFYTDLNIDGRFICIGENRWGLRSWYPYDQTEDENVTTFKPKKKKKALDEYDDYDDDDIIDEEELDYDDIEDYDDVEDVDLDDELLDDEEFDLDETDEFDDELLDDDFELEGEELDEELDEELLDIDETEEEEE</sequence>
<dbReference type="GO" id="GO:0003899">
    <property type="term" value="F:DNA-directed RNA polymerase activity"/>
    <property type="evidence" value="ECO:0007669"/>
    <property type="project" value="UniProtKB-UniRule"/>
</dbReference>
<evidence type="ECO:0000256" key="3">
    <source>
        <dbReference type="ARBA" id="ARBA00022679"/>
    </source>
</evidence>
<dbReference type="HAMAP" id="MF_00357">
    <property type="entry name" value="RNApol_bact_RpoE"/>
    <property type="match status" value="1"/>
</dbReference>
<feature type="domain" description="HTH HARE-type" evidence="8">
    <location>
        <begin position="14"/>
        <end position="81"/>
    </location>
</feature>
<dbReference type="Gene3D" id="1.10.10.1250">
    <property type="entry name" value="RNA polymerase, subunit delta, N-terminal domain"/>
    <property type="match status" value="1"/>
</dbReference>
<evidence type="ECO:0000256" key="5">
    <source>
        <dbReference type="ARBA" id="ARBA00023163"/>
    </source>
</evidence>
<keyword evidence="10" id="KW-1185">Reference proteome</keyword>
<keyword evidence="4 6" id="KW-0548">Nucleotidyltransferase</keyword>
<dbReference type="InterPro" id="IPR029757">
    <property type="entry name" value="RpoE"/>
</dbReference>
<gene>
    <name evidence="6" type="primary">rpoE</name>
    <name evidence="9" type="ORF">HNQ34_001119</name>
</gene>
<comment type="caution">
    <text evidence="9">The sequence shown here is derived from an EMBL/GenBank/DDBJ whole genome shotgun (WGS) entry which is preliminary data.</text>
</comment>
<evidence type="ECO:0000256" key="4">
    <source>
        <dbReference type="ARBA" id="ARBA00022695"/>
    </source>
</evidence>
<dbReference type="RefSeq" id="WP_183252386.1">
    <property type="nucleotide sequence ID" value="NZ_JACHEP010000003.1"/>
</dbReference>
<name>A0A7W8MU19_9BACL</name>
<dbReference type="Proteomes" id="UP000520011">
    <property type="component" value="Unassembled WGS sequence"/>
</dbReference>
<dbReference type="PROSITE" id="PS51913">
    <property type="entry name" value="HTH_HARE"/>
    <property type="match status" value="1"/>
</dbReference>
<protein>
    <recommendedName>
        <fullName evidence="6">Probable DNA-directed RNA polymerase subunit delta</fullName>
    </recommendedName>
    <alternativeName>
        <fullName evidence="6">RNAP delta factor</fullName>
    </alternativeName>
</protein>
<dbReference type="AlphaFoldDB" id="A0A7W8MU19"/>
<reference evidence="9 10" key="1">
    <citation type="submission" date="2020-08" db="EMBL/GenBank/DDBJ databases">
        <title>Genomic Encyclopedia of Type Strains, Phase IV (KMG-IV): sequencing the most valuable type-strain genomes for metagenomic binning, comparative biology and taxonomic classification.</title>
        <authorList>
            <person name="Goeker M."/>
        </authorList>
    </citation>
    <scope>NUCLEOTIDE SEQUENCE [LARGE SCALE GENOMIC DNA]</scope>
    <source>
        <strain evidence="9 10">DSM 16325</strain>
    </source>
</reference>
<evidence type="ECO:0000259" key="8">
    <source>
        <dbReference type="PROSITE" id="PS51913"/>
    </source>
</evidence>